<sequence length="146" mass="16223">MKIVHLDRLMKRNSDTIDVSDGDDQKQGGGGGSVTKKTHTPPRYDAYGSSSMYVFILAQRAILHGQDVETYDNRPNSVVINVIEGRGDDPLFIFATPDEKRRFVVALRYFLNYSDPEGNNEQHQDQQNQDNDSGRASASSGNSGEI</sequence>
<feature type="region of interest" description="Disordered" evidence="1">
    <location>
        <begin position="116"/>
        <end position="146"/>
    </location>
</feature>
<evidence type="ECO:0000313" key="3">
    <source>
        <dbReference type="Proteomes" id="UP001168821"/>
    </source>
</evidence>
<proteinExistence type="predicted"/>
<evidence type="ECO:0000313" key="2">
    <source>
        <dbReference type="EMBL" id="KAJ3646620.1"/>
    </source>
</evidence>
<name>A0AA38I075_9CUCU</name>
<dbReference type="AlphaFoldDB" id="A0AA38I075"/>
<protein>
    <submittedName>
        <fullName evidence="2">Uncharacterized protein</fullName>
    </submittedName>
</protein>
<evidence type="ECO:0000256" key="1">
    <source>
        <dbReference type="SAM" id="MobiDB-lite"/>
    </source>
</evidence>
<accession>A0AA38I075</accession>
<gene>
    <name evidence="2" type="ORF">Zmor_024199</name>
</gene>
<feature type="region of interest" description="Disordered" evidence="1">
    <location>
        <begin position="15"/>
        <end position="43"/>
    </location>
</feature>
<keyword evidence="3" id="KW-1185">Reference proteome</keyword>
<reference evidence="2" key="1">
    <citation type="journal article" date="2023" name="G3 (Bethesda)">
        <title>Whole genome assemblies of Zophobas morio and Tenebrio molitor.</title>
        <authorList>
            <person name="Kaur S."/>
            <person name="Stinson S.A."/>
            <person name="diCenzo G.C."/>
        </authorList>
    </citation>
    <scope>NUCLEOTIDE SEQUENCE</scope>
    <source>
        <strain evidence="2">QUZm001</strain>
    </source>
</reference>
<dbReference type="Proteomes" id="UP001168821">
    <property type="component" value="Unassembled WGS sequence"/>
</dbReference>
<feature type="compositionally biased region" description="Low complexity" evidence="1">
    <location>
        <begin position="119"/>
        <end position="146"/>
    </location>
</feature>
<dbReference type="EMBL" id="JALNTZ010000007">
    <property type="protein sequence ID" value="KAJ3646620.1"/>
    <property type="molecule type" value="Genomic_DNA"/>
</dbReference>
<comment type="caution">
    <text evidence="2">The sequence shown here is derived from an EMBL/GenBank/DDBJ whole genome shotgun (WGS) entry which is preliminary data.</text>
</comment>
<organism evidence="2 3">
    <name type="scientific">Zophobas morio</name>
    <dbReference type="NCBI Taxonomy" id="2755281"/>
    <lineage>
        <taxon>Eukaryota</taxon>
        <taxon>Metazoa</taxon>
        <taxon>Ecdysozoa</taxon>
        <taxon>Arthropoda</taxon>
        <taxon>Hexapoda</taxon>
        <taxon>Insecta</taxon>
        <taxon>Pterygota</taxon>
        <taxon>Neoptera</taxon>
        <taxon>Endopterygota</taxon>
        <taxon>Coleoptera</taxon>
        <taxon>Polyphaga</taxon>
        <taxon>Cucujiformia</taxon>
        <taxon>Tenebrionidae</taxon>
        <taxon>Zophobas</taxon>
    </lineage>
</organism>